<evidence type="ECO:0000313" key="4">
    <source>
        <dbReference type="Proteomes" id="UP000255515"/>
    </source>
</evidence>
<accession>A0A380ZV64</accession>
<dbReference type="Proteomes" id="UP000255515">
    <property type="component" value="Unassembled WGS sequence"/>
</dbReference>
<proteinExistence type="predicted"/>
<dbReference type="Proteomes" id="UP000270205">
    <property type="component" value="Unassembled WGS sequence"/>
</dbReference>
<dbReference type="EMBL" id="UYIV01000001">
    <property type="protein sequence ID" value="VDH02707.1"/>
    <property type="molecule type" value="Genomic_DNA"/>
</dbReference>
<keyword evidence="1" id="KW-1133">Transmembrane helix</keyword>
<feature type="transmembrane region" description="Helical" evidence="1">
    <location>
        <begin position="7"/>
        <end position="25"/>
    </location>
</feature>
<evidence type="ECO:0000313" key="5">
    <source>
        <dbReference type="Proteomes" id="UP000270205"/>
    </source>
</evidence>
<dbReference type="AlphaFoldDB" id="A0A380ZV64"/>
<keyword evidence="1" id="KW-0472">Membrane</keyword>
<keyword evidence="1" id="KW-0812">Transmembrane</keyword>
<name>A0A380ZV64_9FLAO</name>
<protein>
    <submittedName>
        <fullName evidence="2">Uncharacterized protein</fullName>
    </submittedName>
</protein>
<reference evidence="2 4" key="1">
    <citation type="submission" date="2018-06" db="EMBL/GenBank/DDBJ databases">
        <authorList>
            <consortium name="Pathogen Informatics"/>
            <person name="Doyle S."/>
        </authorList>
    </citation>
    <scope>NUCLEOTIDE SEQUENCE [LARGE SCALE GENOMIC DNA]</scope>
    <source>
        <strain evidence="2 4">NCTC11661</strain>
    </source>
</reference>
<evidence type="ECO:0000313" key="2">
    <source>
        <dbReference type="EMBL" id="SUV52656.1"/>
    </source>
</evidence>
<reference evidence="3 5" key="2">
    <citation type="submission" date="2018-11" db="EMBL/GenBank/DDBJ databases">
        <authorList>
            <consortium name="Pathogen Informatics"/>
        </authorList>
    </citation>
    <scope>NUCLEOTIDE SEQUENCE [LARGE SCALE GENOMIC DNA]</scope>
    <source>
        <strain evidence="3 5">NCTC12929</strain>
    </source>
</reference>
<gene>
    <name evidence="2" type="ORF">NCTC11661_01796</name>
    <name evidence="3" type="ORF">NCTC12929_00163</name>
</gene>
<feature type="transmembrane region" description="Helical" evidence="1">
    <location>
        <begin position="37"/>
        <end position="58"/>
    </location>
</feature>
<dbReference type="EMBL" id="UFTJ01000003">
    <property type="protein sequence ID" value="SUV52656.1"/>
    <property type="molecule type" value="Genomic_DNA"/>
</dbReference>
<sequence>MKTIHKIALVFFVIVLGFNLYVLDWNLGFMADENTKFLVSAGASVLGIFGVLIMDTWGKLAKKN</sequence>
<dbReference type="RefSeq" id="WP_002663144.1">
    <property type="nucleotide sequence ID" value="NZ_JAXFPJ010000050.1"/>
</dbReference>
<evidence type="ECO:0000256" key="1">
    <source>
        <dbReference type="SAM" id="Phobius"/>
    </source>
</evidence>
<evidence type="ECO:0000313" key="3">
    <source>
        <dbReference type="EMBL" id="VDH02707.1"/>
    </source>
</evidence>
<organism evidence="2 4">
    <name type="scientific">Bergeyella zoohelcum</name>
    <dbReference type="NCBI Taxonomy" id="1015"/>
    <lineage>
        <taxon>Bacteria</taxon>
        <taxon>Pseudomonadati</taxon>
        <taxon>Bacteroidota</taxon>
        <taxon>Flavobacteriia</taxon>
        <taxon>Flavobacteriales</taxon>
        <taxon>Weeksellaceae</taxon>
        <taxon>Bergeyella</taxon>
    </lineage>
</organism>